<dbReference type="SUPFAM" id="SSF55073">
    <property type="entry name" value="Nucleotide cyclase"/>
    <property type="match status" value="1"/>
</dbReference>
<dbReference type="EMBL" id="JAACAK010000089">
    <property type="protein sequence ID" value="NIR75679.1"/>
    <property type="molecule type" value="Genomic_DNA"/>
</dbReference>
<dbReference type="GO" id="GO:0052621">
    <property type="term" value="F:diguanylate cyclase activity"/>
    <property type="evidence" value="ECO:0007669"/>
    <property type="project" value="UniProtKB-EC"/>
</dbReference>
<feature type="domain" description="GGDEF" evidence="4">
    <location>
        <begin position="203"/>
        <end position="354"/>
    </location>
</feature>
<feature type="transmembrane region" description="Helical" evidence="3">
    <location>
        <begin position="109"/>
        <end position="127"/>
    </location>
</feature>
<accession>A0AAE4Z9C7</accession>
<dbReference type="NCBIfam" id="TIGR00254">
    <property type="entry name" value="GGDEF"/>
    <property type="match status" value="1"/>
</dbReference>
<reference evidence="5 6" key="1">
    <citation type="submission" date="2020-01" db="EMBL/GenBank/DDBJ databases">
        <title>Genomes assembled from Gulf of Kutch pelagic sediment metagenomes.</title>
        <authorList>
            <person name="Chandrashekar M."/>
            <person name="Mahajan M.S."/>
            <person name="Dave K.J."/>
            <person name="Vatsa P."/>
            <person name="Nathani N.M."/>
        </authorList>
    </citation>
    <scope>NUCLEOTIDE SEQUENCE [LARGE SCALE GENOMIC DNA]</scope>
    <source>
        <strain evidence="5">KS3-K002</strain>
    </source>
</reference>
<proteinExistence type="predicted"/>
<evidence type="ECO:0000313" key="5">
    <source>
        <dbReference type="EMBL" id="NIR75679.1"/>
    </source>
</evidence>
<comment type="catalytic activity">
    <reaction evidence="2">
        <text>2 GTP = 3',3'-c-di-GMP + 2 diphosphate</text>
        <dbReference type="Rhea" id="RHEA:24898"/>
        <dbReference type="ChEBI" id="CHEBI:33019"/>
        <dbReference type="ChEBI" id="CHEBI:37565"/>
        <dbReference type="ChEBI" id="CHEBI:58805"/>
        <dbReference type="EC" id="2.7.7.65"/>
    </reaction>
</comment>
<feature type="transmembrane region" description="Helical" evidence="3">
    <location>
        <begin position="136"/>
        <end position="154"/>
    </location>
</feature>
<dbReference type="InterPro" id="IPR050469">
    <property type="entry name" value="Diguanylate_Cyclase"/>
</dbReference>
<name>A0AAE4Z9C7_9BACT</name>
<dbReference type="Gene3D" id="3.30.70.270">
    <property type="match status" value="1"/>
</dbReference>
<dbReference type="GO" id="GO:1902201">
    <property type="term" value="P:negative regulation of bacterial-type flagellum-dependent cell motility"/>
    <property type="evidence" value="ECO:0007669"/>
    <property type="project" value="TreeGrafter"/>
</dbReference>
<dbReference type="AlphaFoldDB" id="A0AAE4Z9C7"/>
<dbReference type="PANTHER" id="PTHR45138">
    <property type="entry name" value="REGULATORY COMPONENTS OF SENSORY TRANSDUCTION SYSTEM"/>
    <property type="match status" value="1"/>
</dbReference>
<evidence type="ECO:0000256" key="1">
    <source>
        <dbReference type="ARBA" id="ARBA00012528"/>
    </source>
</evidence>
<dbReference type="Proteomes" id="UP000702544">
    <property type="component" value="Unassembled WGS sequence"/>
</dbReference>
<dbReference type="GO" id="GO:0043709">
    <property type="term" value="P:cell adhesion involved in single-species biofilm formation"/>
    <property type="evidence" value="ECO:0007669"/>
    <property type="project" value="TreeGrafter"/>
</dbReference>
<evidence type="ECO:0000259" key="4">
    <source>
        <dbReference type="PROSITE" id="PS50887"/>
    </source>
</evidence>
<dbReference type="PANTHER" id="PTHR45138:SF9">
    <property type="entry name" value="DIGUANYLATE CYCLASE DGCM-RELATED"/>
    <property type="match status" value="1"/>
</dbReference>
<feature type="transmembrane region" description="Helical" evidence="3">
    <location>
        <begin position="160"/>
        <end position="180"/>
    </location>
</feature>
<feature type="transmembrane region" description="Helical" evidence="3">
    <location>
        <begin position="33"/>
        <end position="51"/>
    </location>
</feature>
<evidence type="ECO:0000313" key="6">
    <source>
        <dbReference type="Proteomes" id="UP000702544"/>
    </source>
</evidence>
<comment type="caution">
    <text evidence="5">The sequence shown here is derived from an EMBL/GenBank/DDBJ whole genome shotgun (WGS) entry which is preliminary data.</text>
</comment>
<dbReference type="SMART" id="SM00267">
    <property type="entry name" value="GGDEF"/>
    <property type="match status" value="1"/>
</dbReference>
<dbReference type="CDD" id="cd01949">
    <property type="entry name" value="GGDEF"/>
    <property type="match status" value="1"/>
</dbReference>
<gene>
    <name evidence="5" type="ORF">GWO12_11305</name>
</gene>
<dbReference type="Pfam" id="PF00990">
    <property type="entry name" value="GGDEF"/>
    <property type="match status" value="2"/>
</dbReference>
<evidence type="ECO:0000256" key="3">
    <source>
        <dbReference type="SAM" id="Phobius"/>
    </source>
</evidence>
<keyword evidence="3" id="KW-0812">Transmembrane</keyword>
<evidence type="ECO:0000256" key="2">
    <source>
        <dbReference type="ARBA" id="ARBA00034247"/>
    </source>
</evidence>
<keyword evidence="3" id="KW-0472">Membrane</keyword>
<dbReference type="InterPro" id="IPR043128">
    <property type="entry name" value="Rev_trsase/Diguanyl_cyclase"/>
</dbReference>
<dbReference type="InterPro" id="IPR000160">
    <property type="entry name" value="GGDEF_dom"/>
</dbReference>
<dbReference type="PROSITE" id="PS50887">
    <property type="entry name" value="GGDEF"/>
    <property type="match status" value="1"/>
</dbReference>
<protein>
    <recommendedName>
        <fullName evidence="1">diguanylate cyclase</fullName>
        <ecNumber evidence="1">2.7.7.65</ecNumber>
    </recommendedName>
</protein>
<sequence length="357" mass="39222">MVLALVTLAMVDRILLHYAAGNAALAAGTTEHIVYNVVAILLPLNLMAIALLPERGLVTVQGIAQWAAIIVQPAIVIQLFKTGNEGVFSFLDVSFLGDLNPTWARIPDLSAIIFVVGFLILTAQYFWRPDSERKNLAWVLLACFMALSQGYGGVESTSYLATAGLMIIISVIDTSYRLAYQDALTGLPTRRGMYDLLYQITHIHYTVAMVDVDHFKNFNDRHGHDVGDQVLRMVASLLAGVSGGGKAFRYGGEEFAVIFPGKQVEQAQQHLERLRANIAGKVFTIRGPGRPRKKPEKLKPVAKPRQTLQITVSIGGADNTFRPDEQPDDIIKAADESLYAAKQAGRNRVRIRAKPKI</sequence>
<organism evidence="5 6">
    <name type="scientific">Candidatus Kutchimonas denitrificans</name>
    <dbReference type="NCBI Taxonomy" id="3056748"/>
    <lineage>
        <taxon>Bacteria</taxon>
        <taxon>Pseudomonadati</taxon>
        <taxon>Gemmatimonadota</taxon>
        <taxon>Gemmatimonadia</taxon>
        <taxon>Candidatus Palauibacterales</taxon>
        <taxon>Candidatus Palauibacteraceae</taxon>
        <taxon>Candidatus Kutchimonas</taxon>
    </lineage>
</organism>
<dbReference type="EC" id="2.7.7.65" evidence="1"/>
<dbReference type="GO" id="GO:0005886">
    <property type="term" value="C:plasma membrane"/>
    <property type="evidence" value="ECO:0007669"/>
    <property type="project" value="TreeGrafter"/>
</dbReference>
<dbReference type="InterPro" id="IPR029787">
    <property type="entry name" value="Nucleotide_cyclase"/>
</dbReference>
<keyword evidence="3" id="KW-1133">Transmembrane helix</keyword>